<sequence>MHALSSHPFTVSSVRAQILLITPQSSCCVHSGLTHARQAESRGRRVLWSTARKVGCMFRSRRTSASTCLLGKWLCAFCARRRCWLSACSLRCDFHAPDLRRPHCERLPSLFRMAARVTGWRLPSLPLHSYLSAPSACACTSLAENATRATPASTYCAGVPSRATSCGKHIPARGRWPLSHMALYGGRTLAAGHRGWVRQLQGLVLVYRGHYACLRSRYRNIDGAIVLDLRH</sequence>
<organism evidence="1 2">
    <name type="scientific">Mycena albidolilacea</name>
    <dbReference type="NCBI Taxonomy" id="1033008"/>
    <lineage>
        <taxon>Eukaryota</taxon>
        <taxon>Fungi</taxon>
        <taxon>Dikarya</taxon>
        <taxon>Basidiomycota</taxon>
        <taxon>Agaricomycotina</taxon>
        <taxon>Agaricomycetes</taxon>
        <taxon>Agaricomycetidae</taxon>
        <taxon>Agaricales</taxon>
        <taxon>Marasmiineae</taxon>
        <taxon>Mycenaceae</taxon>
        <taxon>Mycena</taxon>
    </lineage>
</organism>
<gene>
    <name evidence="1" type="ORF">DFH08DRAFT_390705</name>
</gene>
<proteinExistence type="predicted"/>
<evidence type="ECO:0000313" key="2">
    <source>
        <dbReference type="Proteomes" id="UP001218218"/>
    </source>
</evidence>
<evidence type="ECO:0000313" key="1">
    <source>
        <dbReference type="EMBL" id="KAJ7319336.1"/>
    </source>
</evidence>
<dbReference type="Proteomes" id="UP001218218">
    <property type="component" value="Unassembled WGS sequence"/>
</dbReference>
<keyword evidence="2" id="KW-1185">Reference proteome</keyword>
<name>A0AAD6ZF46_9AGAR</name>
<accession>A0AAD6ZF46</accession>
<dbReference type="AlphaFoldDB" id="A0AAD6ZF46"/>
<dbReference type="EMBL" id="JARIHO010000054">
    <property type="protein sequence ID" value="KAJ7319336.1"/>
    <property type="molecule type" value="Genomic_DNA"/>
</dbReference>
<comment type="caution">
    <text evidence="1">The sequence shown here is derived from an EMBL/GenBank/DDBJ whole genome shotgun (WGS) entry which is preliminary data.</text>
</comment>
<reference evidence="1" key="1">
    <citation type="submission" date="2023-03" db="EMBL/GenBank/DDBJ databases">
        <title>Massive genome expansion in bonnet fungi (Mycena s.s.) driven by repeated elements and novel gene families across ecological guilds.</title>
        <authorList>
            <consortium name="Lawrence Berkeley National Laboratory"/>
            <person name="Harder C.B."/>
            <person name="Miyauchi S."/>
            <person name="Viragh M."/>
            <person name="Kuo A."/>
            <person name="Thoen E."/>
            <person name="Andreopoulos B."/>
            <person name="Lu D."/>
            <person name="Skrede I."/>
            <person name="Drula E."/>
            <person name="Henrissat B."/>
            <person name="Morin E."/>
            <person name="Kohler A."/>
            <person name="Barry K."/>
            <person name="LaButti K."/>
            <person name="Morin E."/>
            <person name="Salamov A."/>
            <person name="Lipzen A."/>
            <person name="Mereny Z."/>
            <person name="Hegedus B."/>
            <person name="Baldrian P."/>
            <person name="Stursova M."/>
            <person name="Weitz H."/>
            <person name="Taylor A."/>
            <person name="Grigoriev I.V."/>
            <person name="Nagy L.G."/>
            <person name="Martin F."/>
            <person name="Kauserud H."/>
        </authorList>
    </citation>
    <scope>NUCLEOTIDE SEQUENCE</scope>
    <source>
        <strain evidence="1">CBHHK002</strain>
    </source>
</reference>
<protein>
    <submittedName>
        <fullName evidence="1">Uncharacterized protein</fullName>
    </submittedName>
</protein>